<accession>A0A8S2V0F5</accession>
<dbReference type="AlphaFoldDB" id="A0A8S2V0F5"/>
<evidence type="ECO:0000313" key="1">
    <source>
        <dbReference type="EMBL" id="CAF4372776.1"/>
    </source>
</evidence>
<name>A0A8S2V0F5_9BILA</name>
<organism evidence="1 2">
    <name type="scientific">Rotaria magnacalcarata</name>
    <dbReference type="NCBI Taxonomy" id="392030"/>
    <lineage>
        <taxon>Eukaryota</taxon>
        <taxon>Metazoa</taxon>
        <taxon>Spiralia</taxon>
        <taxon>Gnathifera</taxon>
        <taxon>Rotifera</taxon>
        <taxon>Eurotatoria</taxon>
        <taxon>Bdelloidea</taxon>
        <taxon>Philodinida</taxon>
        <taxon>Philodinidae</taxon>
        <taxon>Rotaria</taxon>
    </lineage>
</organism>
<gene>
    <name evidence="1" type="ORF">GIL414_LOCUS28921</name>
</gene>
<dbReference type="Proteomes" id="UP000681720">
    <property type="component" value="Unassembled WGS sequence"/>
</dbReference>
<sequence>IYLTQPPSANFGKNRTKSRINVAYRASLDASILSKVPMIWGDQNILKTTETTTSYVPPTPPLNA</sequence>
<dbReference type="EMBL" id="CAJOBJ010050782">
    <property type="protein sequence ID" value="CAF4372776.1"/>
    <property type="molecule type" value="Genomic_DNA"/>
</dbReference>
<protein>
    <submittedName>
        <fullName evidence="1">Uncharacterized protein</fullName>
    </submittedName>
</protein>
<feature type="non-terminal residue" evidence="1">
    <location>
        <position position="1"/>
    </location>
</feature>
<reference evidence="1" key="1">
    <citation type="submission" date="2021-02" db="EMBL/GenBank/DDBJ databases">
        <authorList>
            <person name="Nowell W R."/>
        </authorList>
    </citation>
    <scope>NUCLEOTIDE SEQUENCE</scope>
</reference>
<proteinExistence type="predicted"/>
<comment type="caution">
    <text evidence="1">The sequence shown here is derived from an EMBL/GenBank/DDBJ whole genome shotgun (WGS) entry which is preliminary data.</text>
</comment>
<evidence type="ECO:0000313" key="2">
    <source>
        <dbReference type="Proteomes" id="UP000681720"/>
    </source>
</evidence>